<dbReference type="Gene3D" id="1.10.150.240">
    <property type="entry name" value="Putative phosphatase, domain 2"/>
    <property type="match status" value="1"/>
</dbReference>
<dbReference type="PANTHER" id="PTHR43434:SF13">
    <property type="entry name" value="PHOSPHOGLYCOLATE PHOSPHATASE"/>
    <property type="match status" value="1"/>
</dbReference>
<keyword evidence="1" id="KW-0378">Hydrolase</keyword>
<dbReference type="GO" id="GO:0005829">
    <property type="term" value="C:cytosol"/>
    <property type="evidence" value="ECO:0007669"/>
    <property type="project" value="TreeGrafter"/>
</dbReference>
<dbReference type="InterPro" id="IPR036412">
    <property type="entry name" value="HAD-like_sf"/>
</dbReference>
<dbReference type="RefSeq" id="WP_165610513.1">
    <property type="nucleotide sequence ID" value="NZ_FQWM01000003.1"/>
</dbReference>
<dbReference type="STRING" id="870908.SAMN04488044_2076"/>
<evidence type="ECO:0000313" key="1">
    <source>
        <dbReference type="EMBL" id="SHH16320.1"/>
    </source>
</evidence>
<dbReference type="Gene3D" id="3.40.50.1000">
    <property type="entry name" value="HAD superfamily/HAD-like"/>
    <property type="match status" value="1"/>
</dbReference>
<keyword evidence="2" id="KW-1185">Reference proteome</keyword>
<name>A0A1M5QRB9_9RHOB</name>
<dbReference type="InterPro" id="IPR006439">
    <property type="entry name" value="HAD-SF_hydro_IA"/>
</dbReference>
<dbReference type="SUPFAM" id="SSF56784">
    <property type="entry name" value="HAD-like"/>
    <property type="match status" value="1"/>
</dbReference>
<accession>A0A1M5QRB9</accession>
<dbReference type="SFLD" id="SFLDS00003">
    <property type="entry name" value="Haloacid_Dehalogenase"/>
    <property type="match status" value="1"/>
</dbReference>
<reference evidence="2" key="1">
    <citation type="submission" date="2016-11" db="EMBL/GenBank/DDBJ databases">
        <authorList>
            <person name="Varghese N."/>
            <person name="Submissions S."/>
        </authorList>
    </citation>
    <scope>NUCLEOTIDE SEQUENCE [LARGE SCALE GENOMIC DNA]</scope>
    <source>
        <strain evidence="2">DSM 28223</strain>
    </source>
</reference>
<dbReference type="SFLD" id="SFLDG01129">
    <property type="entry name" value="C1.5:_HAD__Beta-PGM__Phosphata"/>
    <property type="match status" value="1"/>
</dbReference>
<dbReference type="InterPro" id="IPR041492">
    <property type="entry name" value="HAD_2"/>
</dbReference>
<dbReference type="GO" id="GO:0008967">
    <property type="term" value="F:phosphoglycolate phosphatase activity"/>
    <property type="evidence" value="ECO:0007669"/>
    <property type="project" value="TreeGrafter"/>
</dbReference>
<gene>
    <name evidence="1" type="ORF">SAMN04488044_2076</name>
</gene>
<evidence type="ECO:0000313" key="2">
    <source>
        <dbReference type="Proteomes" id="UP000184211"/>
    </source>
</evidence>
<dbReference type="EMBL" id="FQWM01000003">
    <property type="protein sequence ID" value="SHH16320.1"/>
    <property type="molecule type" value="Genomic_DNA"/>
</dbReference>
<dbReference type="Proteomes" id="UP000184211">
    <property type="component" value="Unassembled WGS sequence"/>
</dbReference>
<dbReference type="Pfam" id="PF13419">
    <property type="entry name" value="HAD_2"/>
    <property type="match status" value="1"/>
</dbReference>
<dbReference type="PANTHER" id="PTHR43434">
    <property type="entry name" value="PHOSPHOGLYCOLATE PHOSPHATASE"/>
    <property type="match status" value="1"/>
</dbReference>
<dbReference type="NCBIfam" id="TIGR01549">
    <property type="entry name" value="HAD-SF-IA-v1"/>
    <property type="match status" value="1"/>
</dbReference>
<proteinExistence type="predicted"/>
<protein>
    <submittedName>
        <fullName evidence="1">Haloacid dehalogenase-like hydrolase</fullName>
    </submittedName>
</protein>
<dbReference type="InterPro" id="IPR050155">
    <property type="entry name" value="HAD-like_hydrolase_sf"/>
</dbReference>
<organism evidence="1 2">
    <name type="scientific">Cognatishimia maritima</name>
    <dbReference type="NCBI Taxonomy" id="870908"/>
    <lineage>
        <taxon>Bacteria</taxon>
        <taxon>Pseudomonadati</taxon>
        <taxon>Pseudomonadota</taxon>
        <taxon>Alphaproteobacteria</taxon>
        <taxon>Rhodobacterales</taxon>
        <taxon>Paracoccaceae</taxon>
        <taxon>Cognatishimia</taxon>
    </lineage>
</organism>
<dbReference type="GO" id="GO:0006281">
    <property type="term" value="P:DNA repair"/>
    <property type="evidence" value="ECO:0007669"/>
    <property type="project" value="TreeGrafter"/>
</dbReference>
<dbReference type="InterPro" id="IPR023198">
    <property type="entry name" value="PGP-like_dom2"/>
</dbReference>
<dbReference type="InterPro" id="IPR023214">
    <property type="entry name" value="HAD_sf"/>
</dbReference>
<dbReference type="AlphaFoldDB" id="A0A1M5QRB9"/>
<sequence>MLLFDFDGVLADSLHIYTEICTQAAQNQGYQAELPPNPFAELDKITFEALALQLGLCPSTFTADATLLLKQRRDIAPTFVGMIETLRRLSSETPLGILSASPKAFIQRFIGYHEISEFFSVLLTRDDPGTKAEKIIAIRQQGTYSPLALVGDGVSDISAAASAGISSIGVSWGWQMPEKLQNAGADFIAETPAQIQTFLSYLQT</sequence>